<reference evidence="1" key="1">
    <citation type="submission" date="2022-07" db="EMBL/GenBank/DDBJ databases">
        <title>Whole Genome Sequencing of Streptococcus suis.</title>
        <authorList>
            <person name="Dai X."/>
            <person name="Huang J."/>
            <person name="Wang L."/>
        </authorList>
    </citation>
    <scope>NUCLEOTIDE SEQUENCE</scope>
    <source>
        <strain evidence="1">HDJ11</strain>
    </source>
</reference>
<sequence length="244" mass="28337">MYLLYIDESGTKDLHRGQDNKEGNSEYFVLGGVLVKAEDLSHIEDKIQRLKAEYLKDPYQELKSTVDQKKIKKDKNRQQFLDEIHQAISESVCYCFGAQVHKPTLQKDGVLKTKDEIYKICFQHLLSSVNSFMKHERLEQSVTVFIDRIDSAHNKKVYVAYKEALESQAIDFIGFDDKHFSPSINFVDSEFTIGVQIADIIAGALWRGVEKKQKTYSQLLLSRFPRDSNDKYIGYSYQVCEKWK</sequence>
<dbReference type="RefSeq" id="WP_099870888.1">
    <property type="nucleotide sequence ID" value="NZ_CP071697.1"/>
</dbReference>
<evidence type="ECO:0000313" key="2">
    <source>
        <dbReference type="Proteomes" id="UP001152877"/>
    </source>
</evidence>
<dbReference type="EMBL" id="JANFMI010000001">
    <property type="protein sequence ID" value="MDG4515379.1"/>
    <property type="molecule type" value="Genomic_DNA"/>
</dbReference>
<organism evidence="1 2">
    <name type="scientific">Streptococcus suis</name>
    <dbReference type="NCBI Taxonomy" id="1307"/>
    <lineage>
        <taxon>Bacteria</taxon>
        <taxon>Bacillati</taxon>
        <taxon>Bacillota</taxon>
        <taxon>Bacilli</taxon>
        <taxon>Lactobacillales</taxon>
        <taxon>Streptococcaceae</taxon>
        <taxon>Streptococcus</taxon>
    </lineage>
</organism>
<dbReference type="InterPro" id="IPR024524">
    <property type="entry name" value="DUF3800"/>
</dbReference>
<accession>A0A9X4MKE6</accession>
<proteinExistence type="predicted"/>
<dbReference type="Proteomes" id="UP001152877">
    <property type="component" value="Unassembled WGS sequence"/>
</dbReference>
<gene>
    <name evidence="1" type="ORF">NOL11_00100</name>
</gene>
<dbReference type="AlphaFoldDB" id="A0A9X4MKE6"/>
<dbReference type="Pfam" id="PF12686">
    <property type="entry name" value="DUF3800"/>
    <property type="match status" value="1"/>
</dbReference>
<evidence type="ECO:0000313" key="1">
    <source>
        <dbReference type="EMBL" id="MDG4515379.1"/>
    </source>
</evidence>
<name>A0A9X4MKE6_STRSU</name>
<protein>
    <submittedName>
        <fullName evidence="1">DUF3800 domain-containing protein</fullName>
    </submittedName>
</protein>
<comment type="caution">
    <text evidence="1">The sequence shown here is derived from an EMBL/GenBank/DDBJ whole genome shotgun (WGS) entry which is preliminary data.</text>
</comment>